<evidence type="ECO:0000259" key="1">
    <source>
        <dbReference type="Pfam" id="PF02517"/>
    </source>
</evidence>
<sequence>MSQAAPPTDSVARVNARQTVRSWLNPPAPAGPALDASERRGVRIEITIVLLVTFGLSGLSGVLSLLESLATPVALSDQTVALNPSQAAIDWIDLARQLLSVTRLFAWAALGLYLLWRAGIGPTAAGLPPKPKLRRDIAPGFGLAALIGLPGLLFYLAAQALNINLTVQASALDDHWWRVPILILSAIANSSAEEVLVVAYLISRLRLLGWGENSSLLASSLLRGSYHLYQGFGGGVGNVVMGLIFGRYWQRTGRLWPLIIAHALIDMVAFIGYALLRDHVGWLP</sequence>
<gene>
    <name evidence="2" type="ORF">FNL38_104241</name>
</gene>
<feature type="domain" description="CAAX prenyl protease 2/Lysostaphin resistance protein A-like" evidence="1">
    <location>
        <begin position="176"/>
        <end position="267"/>
    </location>
</feature>
<evidence type="ECO:0000313" key="2">
    <source>
        <dbReference type="EMBL" id="TYQ03872.1"/>
    </source>
</evidence>
<dbReference type="EMBL" id="VNIQ01000004">
    <property type="protein sequence ID" value="TYQ03872.1"/>
    <property type="molecule type" value="Genomic_DNA"/>
</dbReference>
<accession>A0A652YP26</accession>
<dbReference type="GO" id="GO:0080120">
    <property type="term" value="P:CAAX-box protein maturation"/>
    <property type="evidence" value="ECO:0007669"/>
    <property type="project" value="UniProtKB-ARBA"/>
</dbReference>
<organism evidence="2">
    <name type="scientific">Nocardia globerula</name>
    <dbReference type="NCBI Taxonomy" id="1818"/>
    <lineage>
        <taxon>Bacteria</taxon>
        <taxon>Bacillati</taxon>
        <taxon>Actinomycetota</taxon>
        <taxon>Actinomycetes</taxon>
        <taxon>Mycobacteriales</taxon>
        <taxon>Nocardiaceae</taxon>
        <taxon>Nocardia</taxon>
    </lineage>
</organism>
<proteinExistence type="predicted"/>
<dbReference type="GO" id="GO:0004175">
    <property type="term" value="F:endopeptidase activity"/>
    <property type="evidence" value="ECO:0007669"/>
    <property type="project" value="UniProtKB-ARBA"/>
</dbReference>
<keyword evidence="2" id="KW-0645">Protease</keyword>
<protein>
    <submittedName>
        <fullName evidence="2">Membrane protease YdiL (CAAX protease family)</fullName>
    </submittedName>
</protein>
<dbReference type="AlphaFoldDB" id="A0A652YP26"/>
<dbReference type="InterPro" id="IPR003675">
    <property type="entry name" value="Rce1/LyrA-like_dom"/>
</dbReference>
<comment type="caution">
    <text evidence="2">The sequence shown here is derived from an EMBL/GenBank/DDBJ whole genome shotgun (WGS) entry which is preliminary data.</text>
</comment>
<keyword evidence="2" id="KW-0378">Hydrolase</keyword>
<reference evidence="2" key="1">
    <citation type="submission" date="2019-07" db="EMBL/GenBank/DDBJ databases">
        <title>Genomic Encyclopedia of Type Strains, Phase IV (KMG-IV): sequencing the most valuable type-strain genomes for metagenomic binning, comparative biology and taxonomic classification.</title>
        <authorList>
            <person name="Goeker M."/>
        </authorList>
    </citation>
    <scope>NUCLEOTIDE SEQUENCE</scope>
    <source>
        <strain evidence="2">DSM 44596</strain>
    </source>
</reference>
<name>A0A652YP26_NOCGL</name>
<dbReference type="Pfam" id="PF02517">
    <property type="entry name" value="Rce1-like"/>
    <property type="match status" value="1"/>
</dbReference>
<dbReference type="GO" id="GO:0006508">
    <property type="term" value="P:proteolysis"/>
    <property type="evidence" value="ECO:0007669"/>
    <property type="project" value="UniProtKB-KW"/>
</dbReference>